<evidence type="ECO:0000313" key="1">
    <source>
        <dbReference type="EMBL" id="OMP09026.1"/>
    </source>
</evidence>
<comment type="caution">
    <text evidence="1">The sequence shown here is derived from an EMBL/GenBank/DDBJ whole genome shotgun (WGS) entry which is preliminary data.</text>
</comment>
<keyword evidence="2" id="KW-1185">Reference proteome</keyword>
<organism evidence="1 2">
    <name type="scientific">Corchorus olitorius</name>
    <dbReference type="NCBI Taxonomy" id="93759"/>
    <lineage>
        <taxon>Eukaryota</taxon>
        <taxon>Viridiplantae</taxon>
        <taxon>Streptophyta</taxon>
        <taxon>Embryophyta</taxon>
        <taxon>Tracheophyta</taxon>
        <taxon>Spermatophyta</taxon>
        <taxon>Magnoliopsida</taxon>
        <taxon>eudicotyledons</taxon>
        <taxon>Gunneridae</taxon>
        <taxon>Pentapetalae</taxon>
        <taxon>rosids</taxon>
        <taxon>malvids</taxon>
        <taxon>Malvales</taxon>
        <taxon>Malvaceae</taxon>
        <taxon>Grewioideae</taxon>
        <taxon>Apeibeae</taxon>
        <taxon>Corchorus</taxon>
    </lineage>
</organism>
<dbReference type="AlphaFoldDB" id="A0A1R3KPL3"/>
<dbReference type="Proteomes" id="UP000187203">
    <property type="component" value="Unassembled WGS sequence"/>
</dbReference>
<accession>A0A1R3KPL3</accession>
<dbReference type="OrthoDB" id="1908108at2759"/>
<sequence length="104" mass="11563">MNLISLLTTREIRNFGLCPCKVNHLLRSKVGLSKFLFKCNFLPLLEEAGFDDGLVTPDSILELSGSTKTSSGSGGYGEVWCRALFYTATTEIVRKKRSIMRAEI</sequence>
<proteinExistence type="predicted"/>
<name>A0A1R3KPL3_9ROSI</name>
<dbReference type="EMBL" id="AWUE01012500">
    <property type="protein sequence ID" value="OMP09026.1"/>
    <property type="molecule type" value="Genomic_DNA"/>
</dbReference>
<reference evidence="2" key="1">
    <citation type="submission" date="2013-09" db="EMBL/GenBank/DDBJ databases">
        <title>Corchorus olitorius genome sequencing.</title>
        <authorList>
            <person name="Alam M."/>
            <person name="Haque M.S."/>
            <person name="Islam M.S."/>
            <person name="Emdad E.M."/>
            <person name="Islam M.M."/>
            <person name="Ahmed B."/>
            <person name="Halim A."/>
            <person name="Hossen Q.M.M."/>
            <person name="Hossain M.Z."/>
            <person name="Ahmed R."/>
            <person name="Khan M.M."/>
            <person name="Islam R."/>
            <person name="Rashid M.M."/>
            <person name="Khan S.A."/>
            <person name="Rahman M.S."/>
            <person name="Alam M."/>
            <person name="Yahiya A.S."/>
            <person name="Khan M.S."/>
            <person name="Azam M.S."/>
            <person name="Haque T."/>
            <person name="Lashkar M.Z.H."/>
            <person name="Akhand A.I."/>
            <person name="Morshed G."/>
            <person name="Roy S."/>
            <person name="Uddin K.S."/>
            <person name="Rabeya T."/>
            <person name="Hossain A.S."/>
            <person name="Chowdhury A."/>
            <person name="Snigdha A.R."/>
            <person name="Mortoza M.S."/>
            <person name="Matin S.A."/>
            <person name="Hoque S.M.E."/>
            <person name="Islam M.K."/>
            <person name="Roy D.K."/>
            <person name="Haider R."/>
            <person name="Moosa M.M."/>
            <person name="Elias S.M."/>
            <person name="Hasan A.M."/>
            <person name="Jahan S."/>
            <person name="Shafiuddin M."/>
            <person name="Mahmood N."/>
            <person name="Shommy N.S."/>
        </authorList>
    </citation>
    <scope>NUCLEOTIDE SEQUENCE [LARGE SCALE GENOMIC DNA]</scope>
    <source>
        <strain evidence="2">cv. O-4</strain>
    </source>
</reference>
<protein>
    <submittedName>
        <fullName evidence="1">Zinc ion binding protein</fullName>
    </submittedName>
</protein>
<evidence type="ECO:0000313" key="2">
    <source>
        <dbReference type="Proteomes" id="UP000187203"/>
    </source>
</evidence>
<gene>
    <name evidence="1" type="ORF">COLO4_05883</name>
</gene>